<evidence type="ECO:0000313" key="5">
    <source>
        <dbReference type="Proteomes" id="UP000596742"/>
    </source>
</evidence>
<dbReference type="InterPro" id="IPR050656">
    <property type="entry name" value="PINX1"/>
</dbReference>
<protein>
    <recommendedName>
        <fullName evidence="1">G patch domain-containing protein 4</fullName>
    </recommendedName>
</protein>
<dbReference type="PANTHER" id="PTHR23149">
    <property type="entry name" value="G PATCH DOMAIN CONTAINING PROTEIN"/>
    <property type="match status" value="1"/>
</dbReference>
<organism evidence="4 5">
    <name type="scientific">Mytilus galloprovincialis</name>
    <name type="common">Mediterranean mussel</name>
    <dbReference type="NCBI Taxonomy" id="29158"/>
    <lineage>
        <taxon>Eukaryota</taxon>
        <taxon>Metazoa</taxon>
        <taxon>Spiralia</taxon>
        <taxon>Lophotrochozoa</taxon>
        <taxon>Mollusca</taxon>
        <taxon>Bivalvia</taxon>
        <taxon>Autobranchia</taxon>
        <taxon>Pteriomorphia</taxon>
        <taxon>Mytilida</taxon>
        <taxon>Mytiloidea</taxon>
        <taxon>Mytilidae</taxon>
        <taxon>Mytilinae</taxon>
        <taxon>Mytilus</taxon>
    </lineage>
</organism>
<dbReference type="InterPro" id="IPR000467">
    <property type="entry name" value="G_patch_dom"/>
</dbReference>
<name>A0A8B6EGI3_MYTGA</name>
<evidence type="ECO:0000256" key="1">
    <source>
        <dbReference type="ARBA" id="ARBA00040365"/>
    </source>
</evidence>
<dbReference type="PANTHER" id="PTHR23149:SF9">
    <property type="entry name" value="G PATCH DOMAIN-CONTAINING PROTEIN 4"/>
    <property type="match status" value="1"/>
</dbReference>
<keyword evidence="5" id="KW-1185">Reference proteome</keyword>
<dbReference type="OrthoDB" id="10019757at2759"/>
<dbReference type="Pfam" id="PF01585">
    <property type="entry name" value="G-patch"/>
    <property type="match status" value="1"/>
</dbReference>
<dbReference type="EMBL" id="UYJE01005058">
    <property type="protein sequence ID" value="VDI33617.1"/>
    <property type="molecule type" value="Genomic_DNA"/>
</dbReference>
<dbReference type="SMART" id="SM00443">
    <property type="entry name" value="G_patch"/>
    <property type="match status" value="1"/>
</dbReference>
<feature type="compositionally biased region" description="Basic and acidic residues" evidence="2">
    <location>
        <begin position="293"/>
        <end position="303"/>
    </location>
</feature>
<dbReference type="GO" id="GO:0005730">
    <property type="term" value="C:nucleolus"/>
    <property type="evidence" value="ECO:0007669"/>
    <property type="project" value="TreeGrafter"/>
</dbReference>
<evidence type="ECO:0000259" key="3">
    <source>
        <dbReference type="PROSITE" id="PS50174"/>
    </source>
</evidence>
<sequence>MSKNKFARSQLAKHGWTEGSGLGKNESGITDAIKVKLKHDTAGVGHNKGDEFTFQWWDHVFNKAASSISVKSSDEGVAVKKIRDGGPVTNKKTKTYNNKALLYGQFVKGATLTNGNEDHIEEGVESSEDEETEKLKMNRLMDDNMVDICGGMTAHKAARHGHKLSAKMARVMEQEKQELEKLNRIKELKQNSGRKRTRSETLNDTEEDKINEEENKSVKKKKKKKKNRDQTTDSDLHSSNEKVKKSKEKVDVDEHMLIDGYHSAISNGCLKSTDSESTESSKKKSKKQKRNKEKVEETEAIENKKRKKKKQKN</sequence>
<dbReference type="AlphaFoldDB" id="A0A8B6EGI3"/>
<accession>A0A8B6EGI3</accession>
<feature type="compositionally biased region" description="Basic residues" evidence="2">
    <location>
        <begin position="304"/>
        <end position="313"/>
    </location>
</feature>
<feature type="compositionally biased region" description="Basic residues" evidence="2">
    <location>
        <begin position="218"/>
        <end position="227"/>
    </location>
</feature>
<evidence type="ECO:0000256" key="2">
    <source>
        <dbReference type="SAM" id="MobiDB-lite"/>
    </source>
</evidence>
<feature type="region of interest" description="Disordered" evidence="2">
    <location>
        <begin position="182"/>
        <end position="313"/>
    </location>
</feature>
<dbReference type="PROSITE" id="PS50174">
    <property type="entry name" value="G_PATCH"/>
    <property type="match status" value="1"/>
</dbReference>
<comment type="caution">
    <text evidence="4">The sequence shown here is derived from an EMBL/GenBank/DDBJ whole genome shotgun (WGS) entry which is preliminary data.</text>
</comment>
<evidence type="ECO:0000313" key="4">
    <source>
        <dbReference type="EMBL" id="VDI33617.1"/>
    </source>
</evidence>
<proteinExistence type="predicted"/>
<reference evidence="4" key="1">
    <citation type="submission" date="2018-11" db="EMBL/GenBank/DDBJ databases">
        <authorList>
            <person name="Alioto T."/>
            <person name="Alioto T."/>
        </authorList>
    </citation>
    <scope>NUCLEOTIDE SEQUENCE</scope>
</reference>
<feature type="compositionally biased region" description="Basic residues" evidence="2">
    <location>
        <begin position="283"/>
        <end position="292"/>
    </location>
</feature>
<feature type="domain" description="G-patch" evidence="3">
    <location>
        <begin position="3"/>
        <end position="49"/>
    </location>
</feature>
<dbReference type="Proteomes" id="UP000596742">
    <property type="component" value="Unassembled WGS sequence"/>
</dbReference>
<gene>
    <name evidence="4" type="ORF">MGAL_10B085311</name>
</gene>
<feature type="compositionally biased region" description="Basic and acidic residues" evidence="2">
    <location>
        <begin position="228"/>
        <end position="257"/>
    </location>
</feature>
<dbReference type="GO" id="GO:0003676">
    <property type="term" value="F:nucleic acid binding"/>
    <property type="evidence" value="ECO:0007669"/>
    <property type="project" value="InterPro"/>
</dbReference>